<evidence type="ECO:0008006" key="3">
    <source>
        <dbReference type="Google" id="ProtNLM"/>
    </source>
</evidence>
<keyword evidence="2" id="KW-1185">Reference proteome</keyword>
<accession>A0ABQ8CIA8</accession>
<sequence length="94" mass="10490">MTVLLLSRVVCGRARRPLVIMIRGMVCAVPIIVLPGSCASSSAVQVQSCPLMEPGPRPVFPQLRNRCPEAFRYMERSKRWFGVEVTGRPNSFDL</sequence>
<gene>
    <name evidence="1" type="ORF">HID58_031219</name>
</gene>
<proteinExistence type="predicted"/>
<reference evidence="1 2" key="1">
    <citation type="submission" date="2021-05" db="EMBL/GenBank/DDBJ databases">
        <title>Genome Assembly of Synthetic Allotetraploid Brassica napus Reveals Homoeologous Exchanges between Subgenomes.</title>
        <authorList>
            <person name="Davis J.T."/>
        </authorList>
    </citation>
    <scope>NUCLEOTIDE SEQUENCE [LARGE SCALE GENOMIC DNA]</scope>
    <source>
        <strain evidence="2">cv. Da-Ae</strain>
        <tissue evidence="1">Seedling</tissue>
    </source>
</reference>
<protein>
    <recommendedName>
        <fullName evidence="3">Secreted protein</fullName>
    </recommendedName>
</protein>
<comment type="caution">
    <text evidence="1">The sequence shown here is derived from an EMBL/GenBank/DDBJ whole genome shotgun (WGS) entry which is preliminary data.</text>
</comment>
<organism evidence="1 2">
    <name type="scientific">Brassica napus</name>
    <name type="common">Rape</name>
    <dbReference type="NCBI Taxonomy" id="3708"/>
    <lineage>
        <taxon>Eukaryota</taxon>
        <taxon>Viridiplantae</taxon>
        <taxon>Streptophyta</taxon>
        <taxon>Embryophyta</taxon>
        <taxon>Tracheophyta</taxon>
        <taxon>Spermatophyta</taxon>
        <taxon>Magnoliopsida</taxon>
        <taxon>eudicotyledons</taxon>
        <taxon>Gunneridae</taxon>
        <taxon>Pentapetalae</taxon>
        <taxon>rosids</taxon>
        <taxon>malvids</taxon>
        <taxon>Brassicales</taxon>
        <taxon>Brassicaceae</taxon>
        <taxon>Brassiceae</taxon>
        <taxon>Brassica</taxon>
    </lineage>
</organism>
<dbReference type="EMBL" id="JAGKQM010000008">
    <property type="protein sequence ID" value="KAH0916773.1"/>
    <property type="molecule type" value="Genomic_DNA"/>
</dbReference>
<evidence type="ECO:0000313" key="1">
    <source>
        <dbReference type="EMBL" id="KAH0916773.1"/>
    </source>
</evidence>
<evidence type="ECO:0000313" key="2">
    <source>
        <dbReference type="Proteomes" id="UP000824890"/>
    </source>
</evidence>
<dbReference type="Proteomes" id="UP000824890">
    <property type="component" value="Unassembled WGS sequence"/>
</dbReference>
<name>A0ABQ8CIA8_BRANA</name>